<feature type="compositionally biased region" description="Polar residues" evidence="1">
    <location>
        <begin position="760"/>
        <end position="772"/>
    </location>
</feature>
<evidence type="ECO:0000313" key="2">
    <source>
        <dbReference type="EMBL" id="KAJ4498182.1"/>
    </source>
</evidence>
<dbReference type="EMBL" id="JANVFT010000017">
    <property type="protein sequence ID" value="KAJ4498182.1"/>
    <property type="molecule type" value="Genomic_DNA"/>
</dbReference>
<feature type="region of interest" description="Disordered" evidence="1">
    <location>
        <begin position="585"/>
        <end position="616"/>
    </location>
</feature>
<protein>
    <submittedName>
        <fullName evidence="2">Uncharacterized protein</fullName>
    </submittedName>
</protein>
<reference evidence="2" key="1">
    <citation type="submission" date="2022-08" db="EMBL/GenBank/DDBJ databases">
        <title>A Global Phylogenomic Analysis of the Shiitake Genus Lentinula.</title>
        <authorList>
            <consortium name="DOE Joint Genome Institute"/>
            <person name="Sierra-Patev S."/>
            <person name="Min B."/>
            <person name="Naranjo-Ortiz M."/>
            <person name="Looney B."/>
            <person name="Konkel Z."/>
            <person name="Slot J.C."/>
            <person name="Sakamoto Y."/>
            <person name="Steenwyk J.L."/>
            <person name="Rokas A."/>
            <person name="Carro J."/>
            <person name="Camarero S."/>
            <person name="Ferreira P."/>
            <person name="Molpeceres G."/>
            <person name="Ruiz-Duenas F.J."/>
            <person name="Serrano A."/>
            <person name="Henrissat B."/>
            <person name="Drula E."/>
            <person name="Hughes K.W."/>
            <person name="Mata J.L."/>
            <person name="Ishikawa N.K."/>
            <person name="Vargas-Isla R."/>
            <person name="Ushijima S."/>
            <person name="Smith C.A."/>
            <person name="Ahrendt S."/>
            <person name="Andreopoulos W."/>
            <person name="He G."/>
            <person name="Labutti K."/>
            <person name="Lipzen A."/>
            <person name="Ng V."/>
            <person name="Riley R."/>
            <person name="Sandor L."/>
            <person name="Barry K."/>
            <person name="Martinez A.T."/>
            <person name="Xiao Y."/>
            <person name="Gibbons J.G."/>
            <person name="Terashima K."/>
            <person name="Grigoriev I.V."/>
            <person name="Hibbett D.S."/>
        </authorList>
    </citation>
    <scope>NUCLEOTIDE SEQUENCE</scope>
    <source>
        <strain evidence="2">RHP3577 ss4</strain>
    </source>
</reference>
<feature type="region of interest" description="Disordered" evidence="1">
    <location>
        <begin position="135"/>
        <end position="165"/>
    </location>
</feature>
<feature type="region of interest" description="Disordered" evidence="1">
    <location>
        <begin position="1"/>
        <end position="33"/>
    </location>
</feature>
<gene>
    <name evidence="2" type="ORF">C8R41DRAFT_979182</name>
</gene>
<evidence type="ECO:0000313" key="3">
    <source>
        <dbReference type="Proteomes" id="UP001150217"/>
    </source>
</evidence>
<keyword evidence="3" id="KW-1185">Reference proteome</keyword>
<evidence type="ECO:0000256" key="1">
    <source>
        <dbReference type="SAM" id="MobiDB-lite"/>
    </source>
</evidence>
<proteinExistence type="predicted"/>
<feature type="region of interest" description="Disordered" evidence="1">
    <location>
        <begin position="721"/>
        <end position="789"/>
    </location>
</feature>
<dbReference type="Proteomes" id="UP001150217">
    <property type="component" value="Unassembled WGS sequence"/>
</dbReference>
<feature type="compositionally biased region" description="Polar residues" evidence="1">
    <location>
        <begin position="732"/>
        <end position="747"/>
    </location>
</feature>
<sequence length="789" mass="85897">MSNEPSVTYVDRAIQTEPPRQLSRSDGHNALNLHEPLSSQDVDAAYSQLSSLTISKRDHKLSQLAYKKPSVLNAPKKRIVSLPETSPPSRIDSEPIRDRVVSMSEQVKVSLLSSADNSLSSDCFESSVETSQSQILSELGSSSAKHARPRRSLTFPQTPSPPSSPESIMIIGNNMQVPSSFLRQKAIKFPKTLADDSTWNTWASSPPRPIPALHGPLSLPYARCPSGAEGTIIEGEDMTRTIWGLGNDAGAREHGVDTKFDTHPDQSLSVQKRDTLNPSKLPTLGICTVTNTPSERAEQLNVLGNSPSDSLYVSPSSVPGIDAPNHLHQLPDNLERSVKGRDPVQGLGLVWNNSQLTNADIHGVNGQPHLKASAPEFIPRGRPSDHPQPRVTVEPAVRSHYIVPKPQIPAIDLAYEYRAQRERKTPLLASPSSTSSSWSPYLSTPLPLHTERFADVWNSEDAADELRRFIFERIGQQNLSPGELKQISELARSMNLDRTSAYPSSSYERPFFATKFPPESPLKLDFHHPGPPPNTPLPPIPSQNHKAMSLAPPSPKSSVFRLGGRPGTQPRSVPFARLLQRKLSVVPEETGSTAEHPPTSPRNERTAFGGGAEGQHYKPYFAHTNQNTPRLPDISNHDGATHRSHSYSSHFGSEPFTAGNLEVGGYIQLGPRTNSTNASVHTRAVKPPFKGVIVPEDIRERPCKIRSNIVTAASSGAIANKENGPAIGRSDSAGSNRSGKTFSSVTGKETVRKKFKSKKQGNSVTSAETFVPSTGDPWLSGPELDAWLS</sequence>
<feature type="compositionally biased region" description="Polar residues" evidence="1">
    <location>
        <begin position="135"/>
        <end position="144"/>
    </location>
</feature>
<name>A0ABQ8VP58_9AGAR</name>
<comment type="caution">
    <text evidence="2">The sequence shown here is derived from an EMBL/GenBank/DDBJ whole genome shotgun (WGS) entry which is preliminary data.</text>
</comment>
<organism evidence="2 3">
    <name type="scientific">Lentinula lateritia</name>
    <dbReference type="NCBI Taxonomy" id="40482"/>
    <lineage>
        <taxon>Eukaryota</taxon>
        <taxon>Fungi</taxon>
        <taxon>Dikarya</taxon>
        <taxon>Basidiomycota</taxon>
        <taxon>Agaricomycotina</taxon>
        <taxon>Agaricomycetes</taxon>
        <taxon>Agaricomycetidae</taxon>
        <taxon>Agaricales</taxon>
        <taxon>Marasmiineae</taxon>
        <taxon>Omphalotaceae</taxon>
        <taxon>Lentinula</taxon>
    </lineage>
</organism>
<accession>A0ABQ8VP58</accession>